<name>A0A2M9B5V7_9BACT</name>
<proteinExistence type="predicted"/>
<organism evidence="2 3">
    <name type="scientific">Hymenobacter chitinivorans DSM 11115</name>
    <dbReference type="NCBI Taxonomy" id="1121954"/>
    <lineage>
        <taxon>Bacteria</taxon>
        <taxon>Pseudomonadati</taxon>
        <taxon>Bacteroidota</taxon>
        <taxon>Cytophagia</taxon>
        <taxon>Cytophagales</taxon>
        <taxon>Hymenobacteraceae</taxon>
        <taxon>Hymenobacter</taxon>
    </lineage>
</organism>
<accession>A0A2M9B5V7</accession>
<reference evidence="2 3" key="1">
    <citation type="submission" date="2017-11" db="EMBL/GenBank/DDBJ databases">
        <title>Genomic Encyclopedia of Archaeal and Bacterial Type Strains, Phase II (KMG-II): From Individual Species to Whole Genera.</title>
        <authorList>
            <person name="Goeker M."/>
        </authorList>
    </citation>
    <scope>NUCLEOTIDE SEQUENCE [LARGE SCALE GENOMIC DNA]</scope>
    <source>
        <strain evidence="2 3">DSM 11115</strain>
    </source>
</reference>
<dbReference type="EMBL" id="PGFA01000003">
    <property type="protein sequence ID" value="PJJ53336.1"/>
    <property type="molecule type" value="Genomic_DNA"/>
</dbReference>
<evidence type="ECO:0000313" key="3">
    <source>
        <dbReference type="Proteomes" id="UP000228535"/>
    </source>
</evidence>
<sequence>MTTPEFWQLLDASTAAATGNQSAQADYLSEQLAALEPEQIIEFECQLRQHLREADDFKIMAALKIMDGFVSDDSYLYFRCWLVGQGEAVFRQALQDADTLAQVAQEPYQEFENLLYVATEAFGRRTGQPKEDETFPRAVASSRGLSYDFGAETTGEDWREEQLPKLLPRLWKKFN</sequence>
<dbReference type="AlphaFoldDB" id="A0A2M9B5V7"/>
<keyword evidence="3" id="KW-1185">Reference proteome</keyword>
<gene>
    <name evidence="2" type="ORF">CLV45_3997</name>
</gene>
<dbReference type="InterPro" id="IPR025334">
    <property type="entry name" value="DUF4240"/>
</dbReference>
<feature type="domain" description="DUF4240" evidence="1">
    <location>
        <begin position="1"/>
        <end position="122"/>
    </location>
</feature>
<comment type="caution">
    <text evidence="2">The sequence shown here is derived from an EMBL/GenBank/DDBJ whole genome shotgun (WGS) entry which is preliminary data.</text>
</comment>
<dbReference type="Pfam" id="PF14024">
    <property type="entry name" value="DUF4240"/>
    <property type="match status" value="1"/>
</dbReference>
<evidence type="ECO:0000259" key="1">
    <source>
        <dbReference type="Pfam" id="PF14024"/>
    </source>
</evidence>
<dbReference type="OrthoDB" id="6200718at2"/>
<dbReference type="Proteomes" id="UP000228535">
    <property type="component" value="Unassembled WGS sequence"/>
</dbReference>
<evidence type="ECO:0000313" key="2">
    <source>
        <dbReference type="EMBL" id="PJJ53336.1"/>
    </source>
</evidence>
<protein>
    <submittedName>
        <fullName evidence="2">Uncharacterized protein DUF4240</fullName>
    </submittedName>
</protein>
<dbReference type="RefSeq" id="WP_100338221.1">
    <property type="nucleotide sequence ID" value="NZ_PGFA01000003.1"/>
</dbReference>